<dbReference type="Pfam" id="PF02559">
    <property type="entry name" value="CarD_TRCF_RID"/>
    <property type="match status" value="1"/>
</dbReference>
<name>A0A939IJK9_CLOAM</name>
<dbReference type="Gene3D" id="1.20.58.1290">
    <property type="entry name" value="CarD-like, C-terminal domain"/>
    <property type="match status" value="1"/>
</dbReference>
<protein>
    <submittedName>
        <fullName evidence="2">CarD family transcriptional regulator</fullName>
    </submittedName>
</protein>
<evidence type="ECO:0000313" key="2">
    <source>
        <dbReference type="EMBL" id="MBN7774206.1"/>
    </source>
</evidence>
<reference evidence="2" key="1">
    <citation type="submission" date="2021-02" db="EMBL/GenBank/DDBJ databases">
        <title>Abyssanaerobacter marinus gen.nov., sp., nov, anaerobic bacterium isolated from the Onnuri vent field of Indian Ocean and suggestion of Mogibacteriaceae fam. nov., and proposal of reclassification of ambiguous this family's genus member.</title>
        <authorList>
            <person name="Kim Y.J."/>
            <person name="Yang J.-A."/>
        </authorList>
    </citation>
    <scope>NUCLEOTIDE SEQUENCE</scope>
    <source>
        <strain evidence="2">DSM 2634</strain>
    </source>
</reference>
<comment type="caution">
    <text evidence="2">The sequence shown here is derived from an EMBL/GenBank/DDBJ whole genome shotgun (WGS) entry which is preliminary data.</text>
</comment>
<dbReference type="InterPro" id="IPR042215">
    <property type="entry name" value="CarD-like_C"/>
</dbReference>
<feature type="domain" description="CarD-like/TRCF RNAP-interacting" evidence="1">
    <location>
        <begin position="2"/>
        <end position="59"/>
    </location>
</feature>
<dbReference type="Proteomes" id="UP000664545">
    <property type="component" value="Unassembled WGS sequence"/>
</dbReference>
<proteinExistence type="predicted"/>
<dbReference type="RefSeq" id="WP_206583047.1">
    <property type="nucleotide sequence ID" value="NZ_JAFJZZ010000007.1"/>
</dbReference>
<keyword evidence="3" id="KW-1185">Reference proteome</keyword>
<dbReference type="AlphaFoldDB" id="A0A939IJK9"/>
<accession>A0A939IJK9</accession>
<dbReference type="Gene3D" id="2.40.10.170">
    <property type="match status" value="1"/>
</dbReference>
<dbReference type="InterPro" id="IPR003711">
    <property type="entry name" value="CarD-like/TRCF_RID"/>
</dbReference>
<evidence type="ECO:0000313" key="3">
    <source>
        <dbReference type="Proteomes" id="UP000664545"/>
    </source>
</evidence>
<organism evidence="2 3">
    <name type="scientific">Clostridium aminobutyricum</name>
    <dbReference type="NCBI Taxonomy" id="33953"/>
    <lineage>
        <taxon>Bacteria</taxon>
        <taxon>Bacillati</taxon>
        <taxon>Bacillota</taxon>
        <taxon>Clostridia</taxon>
        <taxon>Eubacteriales</taxon>
        <taxon>Clostridiaceae</taxon>
        <taxon>Clostridium</taxon>
    </lineage>
</organism>
<sequence>MYQQGDFIIYGSSGVCHIEEVCTLDHILMSDKDQLYYKLAPIYDNGVIYTPINTAIFIRAIITKQQAEQLVSQITEIVPIPEILENVCDNHNVRALSDLYEKFLQTYDPEKLLQIIKTVHIKNSILIKNSKQLGQTDQKYMKQAEAFLFGELAVALEISYDDLKKLIEEGLSTLEY</sequence>
<gene>
    <name evidence="2" type="ORF">JYB65_12630</name>
</gene>
<evidence type="ECO:0000259" key="1">
    <source>
        <dbReference type="Pfam" id="PF02559"/>
    </source>
</evidence>
<dbReference type="EMBL" id="JAFJZZ010000007">
    <property type="protein sequence ID" value="MBN7774206.1"/>
    <property type="molecule type" value="Genomic_DNA"/>
</dbReference>